<evidence type="ECO:0000259" key="2">
    <source>
        <dbReference type="Pfam" id="PF00534"/>
    </source>
</evidence>
<feature type="domain" description="Glycosyl transferase family 1" evidence="2">
    <location>
        <begin position="176"/>
        <end position="325"/>
    </location>
</feature>
<dbReference type="PANTHER" id="PTHR46401:SF2">
    <property type="entry name" value="GLYCOSYLTRANSFERASE WBBK-RELATED"/>
    <property type="match status" value="1"/>
</dbReference>
<keyword evidence="1 3" id="KW-0808">Transferase</keyword>
<dbReference type="GO" id="GO:0016757">
    <property type="term" value="F:glycosyltransferase activity"/>
    <property type="evidence" value="ECO:0007669"/>
    <property type="project" value="InterPro"/>
</dbReference>
<dbReference type="CDD" id="cd03801">
    <property type="entry name" value="GT4_PimA-like"/>
    <property type="match status" value="1"/>
</dbReference>
<dbReference type="GO" id="GO:0009103">
    <property type="term" value="P:lipopolysaccharide biosynthetic process"/>
    <property type="evidence" value="ECO:0007669"/>
    <property type="project" value="TreeGrafter"/>
</dbReference>
<accession>A0A1I5PUF8</accession>
<dbReference type="EMBL" id="FOXO01000001">
    <property type="protein sequence ID" value="SFP37557.1"/>
    <property type="molecule type" value="Genomic_DNA"/>
</dbReference>
<dbReference type="PANTHER" id="PTHR46401">
    <property type="entry name" value="GLYCOSYLTRANSFERASE WBBK-RELATED"/>
    <property type="match status" value="1"/>
</dbReference>
<dbReference type="SUPFAM" id="SSF53756">
    <property type="entry name" value="UDP-Glycosyltransferase/glycogen phosphorylase"/>
    <property type="match status" value="1"/>
</dbReference>
<evidence type="ECO:0000313" key="4">
    <source>
        <dbReference type="Proteomes" id="UP000182624"/>
    </source>
</evidence>
<dbReference type="RefSeq" id="WP_074882907.1">
    <property type="nucleotide sequence ID" value="NZ_FOXO01000001.1"/>
</dbReference>
<dbReference type="Proteomes" id="UP000182624">
    <property type="component" value="Unassembled WGS sequence"/>
</dbReference>
<dbReference type="InterPro" id="IPR001296">
    <property type="entry name" value="Glyco_trans_1"/>
</dbReference>
<evidence type="ECO:0000256" key="1">
    <source>
        <dbReference type="ARBA" id="ARBA00022679"/>
    </source>
</evidence>
<evidence type="ECO:0000313" key="3">
    <source>
        <dbReference type="EMBL" id="SFP37557.1"/>
    </source>
</evidence>
<dbReference type="Pfam" id="PF00534">
    <property type="entry name" value="Glycos_transf_1"/>
    <property type="match status" value="1"/>
</dbReference>
<gene>
    <name evidence="3" type="ORF">SAMN04487928_101144</name>
</gene>
<sequence>MATFILMHENVKGYDAIGNDIEFMFNIIREKHDCYIYAKHRLNDRLEYIDEDKLDEYLESKETIVIYHHSTYWEQGYEKLKNAKGLVIVKYHNITPGAFFEPYNESYYEQCEKGRELTETLQKEFPDFVWVSDSEYNSSELNYVKDDRKFICPPFNMIDEWHKAKPDKKILSKLDKSDDLNVLFVGRVVPNKGHFMLINILQEYCARYDDKIKLRLVGKFDTAISVYKEIILDLIEKYHLDSKVEFIGEVNDNTLMAYYQGSDVMLCCSEHEGFCVPVIEAQSLGLPVVALRSSAVPDTIGPDQLVFDEDVLEYVAALRYIKEHDVSALQEAGKRNYESNYTYNVIRERFIEQIRIITGVEL</sequence>
<organism evidence="3 4">
    <name type="scientific">Butyrivibrio proteoclasticus</name>
    <dbReference type="NCBI Taxonomy" id="43305"/>
    <lineage>
        <taxon>Bacteria</taxon>
        <taxon>Bacillati</taxon>
        <taxon>Bacillota</taxon>
        <taxon>Clostridia</taxon>
        <taxon>Lachnospirales</taxon>
        <taxon>Lachnospiraceae</taxon>
        <taxon>Butyrivibrio</taxon>
    </lineage>
</organism>
<dbReference type="Gene3D" id="3.40.50.2000">
    <property type="entry name" value="Glycogen Phosphorylase B"/>
    <property type="match status" value="1"/>
</dbReference>
<keyword evidence="4" id="KW-1185">Reference proteome</keyword>
<reference evidence="4" key="1">
    <citation type="submission" date="2016-10" db="EMBL/GenBank/DDBJ databases">
        <authorList>
            <person name="Varghese N."/>
            <person name="Submissions S."/>
        </authorList>
    </citation>
    <scope>NUCLEOTIDE SEQUENCE [LARGE SCALE GENOMIC DNA]</scope>
    <source>
        <strain evidence="4">P18</strain>
    </source>
</reference>
<name>A0A1I5PUF8_9FIRM</name>
<dbReference type="OrthoDB" id="9787617at2"/>
<protein>
    <submittedName>
        <fullName evidence="3">Glycosyltransferase involved in cell wall bisynthesis</fullName>
    </submittedName>
</protein>
<proteinExistence type="predicted"/>
<dbReference type="AlphaFoldDB" id="A0A1I5PUF8"/>